<accession>A0AAV8ZRQ7</accession>
<keyword evidence="2" id="KW-1185">Reference proteome</keyword>
<dbReference type="EMBL" id="JANEYF010000748">
    <property type="protein sequence ID" value="KAJ8968218.1"/>
    <property type="molecule type" value="Genomic_DNA"/>
</dbReference>
<gene>
    <name evidence="1" type="ORF">NQ314_002399</name>
</gene>
<name>A0AAV8ZRQ7_9CUCU</name>
<evidence type="ECO:0000313" key="1">
    <source>
        <dbReference type="EMBL" id="KAJ8968218.1"/>
    </source>
</evidence>
<reference evidence="1" key="1">
    <citation type="journal article" date="2023" name="Insect Mol. Biol.">
        <title>Genome sequencing provides insights into the evolution of gene families encoding plant cell wall-degrading enzymes in longhorned beetles.</title>
        <authorList>
            <person name="Shin N.R."/>
            <person name="Okamura Y."/>
            <person name="Kirsch R."/>
            <person name="Pauchet Y."/>
        </authorList>
    </citation>
    <scope>NUCLEOTIDE SEQUENCE</scope>
    <source>
        <strain evidence="1">RBIC_L_NR</strain>
    </source>
</reference>
<sequence length="403" mass="46810">MQLKKRILRFLCNECNNGLIQIPSLVRSIEELKTDIENLKLKYDKPFDGNHSVLQPKVNEIASEDIISEMLERQKRANNIMISNLDEANSNTKDDLTSVKLILKDLNVDVDNIKVNRIGKPNQQRPRLVKEYELNSDSVPWYDYEIKCKAKERDLAYQAYNKNNNPTNWENYKVKRNIVVNLLKTKKEQFYFQKIDLNKNNPYLMWKTLKSLTNTKLLNNNFVNGIKFESNDNSIKLVLNFKNIAEEFNHYFIDSIKQIISNIATEQDWISLINVPSSFTKFRIINLCELSKIINELDNKFFPMEVLNGKLLKSTFGVIGHVLLHFINISLEYGQFPRELKTSVLVPIQKFIASRPKKSKQQSCVDVVLCTQMRSDSFKFCCITLRVIEATNATIAPFCGFTT</sequence>
<proteinExistence type="predicted"/>
<dbReference type="AlphaFoldDB" id="A0AAV8ZRQ7"/>
<evidence type="ECO:0000313" key="2">
    <source>
        <dbReference type="Proteomes" id="UP001162156"/>
    </source>
</evidence>
<protein>
    <submittedName>
        <fullName evidence="1">Uncharacterized protein</fullName>
    </submittedName>
</protein>
<comment type="caution">
    <text evidence="1">The sequence shown here is derived from an EMBL/GenBank/DDBJ whole genome shotgun (WGS) entry which is preliminary data.</text>
</comment>
<organism evidence="1 2">
    <name type="scientific">Rhamnusium bicolor</name>
    <dbReference type="NCBI Taxonomy" id="1586634"/>
    <lineage>
        <taxon>Eukaryota</taxon>
        <taxon>Metazoa</taxon>
        <taxon>Ecdysozoa</taxon>
        <taxon>Arthropoda</taxon>
        <taxon>Hexapoda</taxon>
        <taxon>Insecta</taxon>
        <taxon>Pterygota</taxon>
        <taxon>Neoptera</taxon>
        <taxon>Endopterygota</taxon>
        <taxon>Coleoptera</taxon>
        <taxon>Polyphaga</taxon>
        <taxon>Cucujiformia</taxon>
        <taxon>Chrysomeloidea</taxon>
        <taxon>Cerambycidae</taxon>
        <taxon>Lepturinae</taxon>
        <taxon>Rhagiini</taxon>
        <taxon>Rhamnusium</taxon>
    </lineage>
</organism>
<dbReference type="Proteomes" id="UP001162156">
    <property type="component" value="Unassembled WGS sequence"/>
</dbReference>